<keyword evidence="5" id="KW-0963">Cytoplasm</keyword>
<comment type="catalytic activity">
    <reaction evidence="1">
        <text>S-adenosyl-L-methionine + a thiopurine = S-adenosyl-L-homocysteine + a thiopurine S-methylether.</text>
        <dbReference type="EC" id="2.1.1.67"/>
    </reaction>
</comment>
<keyword evidence="6 9" id="KW-0489">Methyltransferase</keyword>
<comment type="similarity">
    <text evidence="3">Belongs to the class I-like SAM-binding methyltransferase superfamily. TPMT family.</text>
</comment>
<name>D0LKG1_HALO1</name>
<comment type="subcellular location">
    <subcellularLocation>
        <location evidence="2">Cytoplasm</location>
    </subcellularLocation>
</comment>
<dbReference type="PANTHER" id="PTHR10259:SF11">
    <property type="entry name" value="THIOPURINE S-METHYLTRANSFERASE"/>
    <property type="match status" value="1"/>
</dbReference>
<reference evidence="9 10" key="1">
    <citation type="journal article" date="2010" name="Stand. Genomic Sci.">
        <title>Complete genome sequence of Haliangium ochraceum type strain (SMP-2).</title>
        <authorList>
            <consortium name="US DOE Joint Genome Institute (JGI-PGF)"/>
            <person name="Ivanova N."/>
            <person name="Daum C."/>
            <person name="Lang E."/>
            <person name="Abt B."/>
            <person name="Kopitz M."/>
            <person name="Saunders E."/>
            <person name="Lapidus A."/>
            <person name="Lucas S."/>
            <person name="Glavina Del Rio T."/>
            <person name="Nolan M."/>
            <person name="Tice H."/>
            <person name="Copeland A."/>
            <person name="Cheng J.F."/>
            <person name="Chen F."/>
            <person name="Bruce D."/>
            <person name="Goodwin L."/>
            <person name="Pitluck S."/>
            <person name="Mavromatis K."/>
            <person name="Pati A."/>
            <person name="Mikhailova N."/>
            <person name="Chen A."/>
            <person name="Palaniappan K."/>
            <person name="Land M."/>
            <person name="Hauser L."/>
            <person name="Chang Y.J."/>
            <person name="Jeffries C.D."/>
            <person name="Detter J.C."/>
            <person name="Brettin T."/>
            <person name="Rohde M."/>
            <person name="Goker M."/>
            <person name="Bristow J."/>
            <person name="Markowitz V."/>
            <person name="Eisen J.A."/>
            <person name="Hugenholtz P."/>
            <person name="Kyrpides N.C."/>
            <person name="Klenk H.P."/>
        </authorList>
    </citation>
    <scope>NUCLEOTIDE SEQUENCE [LARGE SCALE GENOMIC DNA]</scope>
    <source>
        <strain evidence="10">DSM 14365 / CIP 107738 / JCM 11303 / AJ 13395 / SMP-2</strain>
    </source>
</reference>
<evidence type="ECO:0000313" key="9">
    <source>
        <dbReference type="EMBL" id="ACY15009.1"/>
    </source>
</evidence>
<dbReference type="Pfam" id="PF05724">
    <property type="entry name" value="TPMT"/>
    <property type="match status" value="1"/>
</dbReference>
<evidence type="ECO:0000256" key="6">
    <source>
        <dbReference type="ARBA" id="ARBA00022603"/>
    </source>
</evidence>
<dbReference type="PROSITE" id="PS51585">
    <property type="entry name" value="SAM_MT_TPMT"/>
    <property type="match status" value="1"/>
</dbReference>
<dbReference type="AlphaFoldDB" id="D0LKG1"/>
<organism evidence="9 10">
    <name type="scientific">Haliangium ochraceum (strain DSM 14365 / JCM 11303 / SMP-2)</name>
    <dbReference type="NCBI Taxonomy" id="502025"/>
    <lineage>
        <taxon>Bacteria</taxon>
        <taxon>Pseudomonadati</taxon>
        <taxon>Myxococcota</taxon>
        <taxon>Polyangia</taxon>
        <taxon>Haliangiales</taxon>
        <taxon>Kofleriaceae</taxon>
        <taxon>Haliangium</taxon>
    </lineage>
</organism>
<sequence length="217" mass="25094">MEAQFWIDSWREGGSKTSFHRRDIHPYVLRHLPPSHLRGKRVLVPLCGKTLDMGYFREHAAHVVGVELIEPAIHQFFSEQQLHYSREDQGPFVYFRAERLTLICGDFLRLTTDELGSIDLLYDRAALVALPLHMRLAYVEQVNALLPAGAQQFINTIEYEPSLNQAPFSVSAEDVSRYYGRDFTIEHVESPEVPEHGMVRKFQLGFLREHGFLLSKR</sequence>
<dbReference type="PIRSF" id="PIRSF023956">
    <property type="entry name" value="Thiopurine_S-methyltransferase"/>
    <property type="match status" value="1"/>
</dbReference>
<keyword evidence="10" id="KW-1185">Reference proteome</keyword>
<evidence type="ECO:0000256" key="7">
    <source>
        <dbReference type="ARBA" id="ARBA00022679"/>
    </source>
</evidence>
<dbReference type="GO" id="GO:0032259">
    <property type="term" value="P:methylation"/>
    <property type="evidence" value="ECO:0007669"/>
    <property type="project" value="UniProtKB-KW"/>
</dbReference>
<dbReference type="Gene3D" id="3.40.50.150">
    <property type="entry name" value="Vaccinia Virus protein VP39"/>
    <property type="match status" value="1"/>
</dbReference>
<dbReference type="GO" id="GO:0005737">
    <property type="term" value="C:cytoplasm"/>
    <property type="evidence" value="ECO:0007669"/>
    <property type="project" value="UniProtKB-SubCell"/>
</dbReference>
<evidence type="ECO:0000256" key="8">
    <source>
        <dbReference type="ARBA" id="ARBA00022691"/>
    </source>
</evidence>
<dbReference type="EC" id="2.1.1.67" evidence="4"/>
<dbReference type="OrthoDB" id="9778208at2"/>
<evidence type="ECO:0000256" key="5">
    <source>
        <dbReference type="ARBA" id="ARBA00022490"/>
    </source>
</evidence>
<dbReference type="Proteomes" id="UP000001880">
    <property type="component" value="Chromosome"/>
</dbReference>
<protein>
    <recommendedName>
        <fullName evidence="4">thiopurine S-methyltransferase</fullName>
        <ecNumber evidence="4">2.1.1.67</ecNumber>
    </recommendedName>
</protein>
<proteinExistence type="inferred from homology"/>
<dbReference type="HAMAP" id="MF_00812">
    <property type="entry name" value="Thiopur_methtran"/>
    <property type="match status" value="1"/>
</dbReference>
<dbReference type="RefSeq" id="WP_012827617.1">
    <property type="nucleotide sequence ID" value="NC_013440.1"/>
</dbReference>
<dbReference type="GO" id="GO:0008119">
    <property type="term" value="F:thiopurine S-methyltransferase activity"/>
    <property type="evidence" value="ECO:0007669"/>
    <property type="project" value="UniProtKB-EC"/>
</dbReference>
<evidence type="ECO:0000313" key="10">
    <source>
        <dbReference type="Proteomes" id="UP000001880"/>
    </source>
</evidence>
<accession>D0LKG1</accession>
<evidence type="ECO:0000256" key="4">
    <source>
        <dbReference type="ARBA" id="ARBA00011905"/>
    </source>
</evidence>
<dbReference type="KEGG" id="hoh:Hoch_2473"/>
<dbReference type="FunFam" id="3.40.50.150:FF:000101">
    <property type="entry name" value="Thiopurine S-methyltransferase"/>
    <property type="match status" value="1"/>
</dbReference>
<dbReference type="eggNOG" id="COG0500">
    <property type="taxonomic scope" value="Bacteria"/>
</dbReference>
<evidence type="ECO:0000256" key="3">
    <source>
        <dbReference type="ARBA" id="ARBA00008145"/>
    </source>
</evidence>
<dbReference type="InterPro" id="IPR025835">
    <property type="entry name" value="Thiopurine_S-MeTrfase"/>
</dbReference>
<dbReference type="InterPro" id="IPR029063">
    <property type="entry name" value="SAM-dependent_MTases_sf"/>
</dbReference>
<dbReference type="SUPFAM" id="SSF53335">
    <property type="entry name" value="S-adenosyl-L-methionine-dependent methyltransferases"/>
    <property type="match status" value="1"/>
</dbReference>
<dbReference type="HOGENOM" id="CLU_085515_1_0_7"/>
<dbReference type="STRING" id="502025.Hoch_2473"/>
<dbReference type="InterPro" id="IPR008854">
    <property type="entry name" value="TPMT"/>
</dbReference>
<gene>
    <name evidence="9" type="ordered locus">Hoch_2473</name>
</gene>
<dbReference type="PANTHER" id="PTHR10259">
    <property type="entry name" value="THIOPURINE S-METHYLTRANSFERASE"/>
    <property type="match status" value="1"/>
</dbReference>
<evidence type="ECO:0000256" key="2">
    <source>
        <dbReference type="ARBA" id="ARBA00004496"/>
    </source>
</evidence>
<dbReference type="EMBL" id="CP001804">
    <property type="protein sequence ID" value="ACY15009.1"/>
    <property type="molecule type" value="Genomic_DNA"/>
</dbReference>
<keyword evidence="8" id="KW-0949">S-adenosyl-L-methionine</keyword>
<evidence type="ECO:0000256" key="1">
    <source>
        <dbReference type="ARBA" id="ARBA00000903"/>
    </source>
</evidence>
<keyword evidence="7 9" id="KW-0808">Transferase</keyword>